<dbReference type="EMBL" id="MLJW01000019">
    <property type="protein sequence ID" value="OIR11877.1"/>
    <property type="molecule type" value="Genomic_DNA"/>
</dbReference>
<accession>A0A1J5T6E8</accession>
<dbReference type="Pfam" id="PF09720">
    <property type="entry name" value="Unstab_antitox"/>
    <property type="match status" value="1"/>
</dbReference>
<sequence>MNIANMTRTEKLSMMEALWDDLSRDPAGIASPEWHEQALNEAERAVADNQAGFVSWDAAKKTLRNNNS</sequence>
<comment type="caution">
    <text evidence="1">The sequence shown here is derived from an EMBL/GenBank/DDBJ whole genome shotgun (WGS) entry which is preliminary data.</text>
</comment>
<organism evidence="1">
    <name type="scientific">mine drainage metagenome</name>
    <dbReference type="NCBI Taxonomy" id="410659"/>
    <lineage>
        <taxon>unclassified sequences</taxon>
        <taxon>metagenomes</taxon>
        <taxon>ecological metagenomes</taxon>
    </lineage>
</organism>
<gene>
    <name evidence="1" type="ORF">GALL_67340</name>
</gene>
<dbReference type="AlphaFoldDB" id="A0A1J5T6E8"/>
<dbReference type="InterPro" id="IPR013406">
    <property type="entry name" value="CHP02574_addiction_mod"/>
</dbReference>
<reference evidence="1" key="1">
    <citation type="submission" date="2016-10" db="EMBL/GenBank/DDBJ databases">
        <title>Sequence of Gallionella enrichment culture.</title>
        <authorList>
            <person name="Poehlein A."/>
            <person name="Muehling M."/>
            <person name="Daniel R."/>
        </authorList>
    </citation>
    <scope>NUCLEOTIDE SEQUENCE</scope>
</reference>
<evidence type="ECO:0000313" key="1">
    <source>
        <dbReference type="EMBL" id="OIR11877.1"/>
    </source>
</evidence>
<proteinExistence type="predicted"/>
<protein>
    <submittedName>
        <fullName evidence="1">Putative addiction module component</fullName>
    </submittedName>
</protein>
<name>A0A1J5T6E8_9ZZZZ</name>